<keyword evidence="4" id="KW-0808">Transferase</keyword>
<dbReference type="InterPro" id="IPR011923">
    <property type="entry name" value="RodA/MrdB"/>
</dbReference>
<feature type="transmembrane region" description="Helical" evidence="11">
    <location>
        <begin position="138"/>
        <end position="157"/>
    </location>
</feature>
<dbReference type="NCBIfam" id="TIGR02210">
    <property type="entry name" value="rodA_shape"/>
    <property type="match status" value="1"/>
</dbReference>
<evidence type="ECO:0000313" key="13">
    <source>
        <dbReference type="Proteomes" id="UP000321412"/>
    </source>
</evidence>
<keyword evidence="5 11" id="KW-0812">Transmembrane</keyword>
<evidence type="ECO:0000256" key="4">
    <source>
        <dbReference type="ARBA" id="ARBA00022679"/>
    </source>
</evidence>
<dbReference type="InterPro" id="IPR018365">
    <property type="entry name" value="Cell_cycle_FtsW-rel_CS"/>
</dbReference>
<feature type="transmembrane region" description="Helical" evidence="11">
    <location>
        <begin position="163"/>
        <end position="179"/>
    </location>
</feature>
<dbReference type="GO" id="GO:0015648">
    <property type="term" value="F:lipid-linked peptidoglycan transporter activity"/>
    <property type="evidence" value="ECO:0007669"/>
    <property type="project" value="TreeGrafter"/>
</dbReference>
<keyword evidence="9 11" id="KW-0472">Membrane</keyword>
<evidence type="ECO:0000256" key="9">
    <source>
        <dbReference type="ARBA" id="ARBA00023136"/>
    </source>
</evidence>
<name>A0A5C6XF84_9DELT</name>
<evidence type="ECO:0000256" key="11">
    <source>
        <dbReference type="SAM" id="Phobius"/>
    </source>
</evidence>
<accession>A0A5C6XF84</accession>
<evidence type="ECO:0000256" key="10">
    <source>
        <dbReference type="ARBA" id="ARBA00023316"/>
    </source>
</evidence>
<evidence type="ECO:0000256" key="1">
    <source>
        <dbReference type="ARBA" id="ARBA00004141"/>
    </source>
</evidence>
<organism evidence="12 13">
    <name type="scientific">Lujinxingia vulgaris</name>
    <dbReference type="NCBI Taxonomy" id="2600176"/>
    <lineage>
        <taxon>Bacteria</taxon>
        <taxon>Deltaproteobacteria</taxon>
        <taxon>Bradymonadales</taxon>
        <taxon>Lujinxingiaceae</taxon>
        <taxon>Lujinxingia</taxon>
    </lineage>
</organism>
<dbReference type="PANTHER" id="PTHR30474:SF1">
    <property type="entry name" value="PEPTIDOGLYCAN GLYCOSYLTRANSFERASE MRDB"/>
    <property type="match status" value="1"/>
</dbReference>
<dbReference type="GO" id="GO:0009252">
    <property type="term" value="P:peptidoglycan biosynthetic process"/>
    <property type="evidence" value="ECO:0007669"/>
    <property type="project" value="UniProtKB-KW"/>
</dbReference>
<evidence type="ECO:0000256" key="5">
    <source>
        <dbReference type="ARBA" id="ARBA00022692"/>
    </source>
</evidence>
<keyword evidence="7" id="KW-0573">Peptidoglycan synthesis</keyword>
<feature type="transmembrane region" description="Helical" evidence="11">
    <location>
        <begin position="305"/>
        <end position="322"/>
    </location>
</feature>
<evidence type="ECO:0000256" key="3">
    <source>
        <dbReference type="ARBA" id="ARBA00022676"/>
    </source>
</evidence>
<gene>
    <name evidence="12" type="primary">rodA</name>
    <name evidence="12" type="ORF">FRC98_07655</name>
</gene>
<keyword evidence="10" id="KW-0961">Cell wall biogenesis/degradation</keyword>
<evidence type="ECO:0000256" key="8">
    <source>
        <dbReference type="ARBA" id="ARBA00022989"/>
    </source>
</evidence>
<dbReference type="Pfam" id="PF01098">
    <property type="entry name" value="FTSW_RODA_SPOVE"/>
    <property type="match status" value="1"/>
</dbReference>
<feature type="transmembrane region" description="Helical" evidence="11">
    <location>
        <begin position="186"/>
        <end position="204"/>
    </location>
</feature>
<feature type="transmembrane region" description="Helical" evidence="11">
    <location>
        <begin position="51"/>
        <end position="68"/>
    </location>
</feature>
<keyword evidence="8 11" id="KW-1133">Transmembrane helix</keyword>
<feature type="transmembrane region" description="Helical" evidence="11">
    <location>
        <begin position="342"/>
        <end position="364"/>
    </location>
</feature>
<feature type="transmembrane region" description="Helical" evidence="11">
    <location>
        <begin position="106"/>
        <end position="126"/>
    </location>
</feature>
<evidence type="ECO:0000256" key="7">
    <source>
        <dbReference type="ARBA" id="ARBA00022984"/>
    </source>
</evidence>
<dbReference type="PROSITE" id="PS00428">
    <property type="entry name" value="FTSW_RODA_SPOVE"/>
    <property type="match status" value="1"/>
</dbReference>
<keyword evidence="3" id="KW-0328">Glycosyltransferase</keyword>
<keyword evidence="2" id="KW-1003">Cell membrane</keyword>
<dbReference type="GO" id="GO:0016757">
    <property type="term" value="F:glycosyltransferase activity"/>
    <property type="evidence" value="ECO:0007669"/>
    <property type="project" value="UniProtKB-KW"/>
</dbReference>
<evidence type="ECO:0000256" key="2">
    <source>
        <dbReference type="ARBA" id="ARBA00022475"/>
    </source>
</evidence>
<dbReference type="GO" id="GO:0008360">
    <property type="term" value="P:regulation of cell shape"/>
    <property type="evidence" value="ECO:0007669"/>
    <property type="project" value="UniProtKB-KW"/>
</dbReference>
<evidence type="ECO:0000256" key="6">
    <source>
        <dbReference type="ARBA" id="ARBA00022960"/>
    </source>
</evidence>
<dbReference type="GO" id="GO:0032153">
    <property type="term" value="C:cell division site"/>
    <property type="evidence" value="ECO:0007669"/>
    <property type="project" value="TreeGrafter"/>
</dbReference>
<keyword evidence="6" id="KW-0133">Cell shape</keyword>
<evidence type="ECO:0000313" key="12">
    <source>
        <dbReference type="EMBL" id="TXD37557.1"/>
    </source>
</evidence>
<protein>
    <submittedName>
        <fullName evidence="12">Rod shape-determining protein RodA</fullName>
    </submittedName>
</protein>
<keyword evidence="13" id="KW-1185">Reference proteome</keyword>
<dbReference type="Proteomes" id="UP000321412">
    <property type="component" value="Unassembled WGS sequence"/>
</dbReference>
<dbReference type="PANTHER" id="PTHR30474">
    <property type="entry name" value="CELL CYCLE PROTEIN"/>
    <property type="match status" value="1"/>
</dbReference>
<dbReference type="OrthoDB" id="9768187at2"/>
<feature type="transmembrane region" description="Helical" evidence="11">
    <location>
        <begin position="75"/>
        <end position="94"/>
    </location>
</feature>
<reference evidence="12 13" key="1">
    <citation type="submission" date="2019-08" db="EMBL/GenBank/DDBJ databases">
        <title>Bradymonadales sp. TMQ4.</title>
        <authorList>
            <person name="Liang Q."/>
        </authorList>
    </citation>
    <scope>NUCLEOTIDE SEQUENCE [LARGE SCALE GENOMIC DNA]</scope>
    <source>
        <strain evidence="12 13">TMQ4</strain>
    </source>
</reference>
<dbReference type="GO" id="GO:0005886">
    <property type="term" value="C:plasma membrane"/>
    <property type="evidence" value="ECO:0007669"/>
    <property type="project" value="TreeGrafter"/>
</dbReference>
<dbReference type="EMBL" id="VOSM01000003">
    <property type="protein sequence ID" value="TXD37557.1"/>
    <property type="molecule type" value="Genomic_DNA"/>
</dbReference>
<dbReference type="InterPro" id="IPR001182">
    <property type="entry name" value="FtsW/RodA"/>
</dbReference>
<sequence>MRMGAKTGGAALIERIEWPLAIVVILLAALGLFNLRNASLNSPASFHLAQAVWYMVGVGAITLVTLIHTRFFQRWAYVGFGAVVLLLVAVALFGTELNGSKRWLNFGAFLVQPSELLKLAVIVVTARYFNDRNKEGSYSLRELVAPTAIVLSGVFWVFNQPDLGTSLVILAIFGTMVLFEGVRWQSVVALAVAGVIALPFGYAFGLKEYQRDRVISFMNLDADTHGQSWQVRQSMIAFGSGRVWGKGHEEGTQIQKGFVPEHENDFIAANWGEERGFVGMLLLLGLYFAFIAAALNVSRKARDRYGVLVGVGVAALFFWHTVVNLGMVTGMLPVVGLTLPMLSYGGSSLLTMMVAIGLLFNVSFHRPSYG</sequence>
<feature type="transmembrane region" description="Helical" evidence="11">
    <location>
        <begin position="277"/>
        <end position="298"/>
    </location>
</feature>
<dbReference type="GO" id="GO:0051301">
    <property type="term" value="P:cell division"/>
    <property type="evidence" value="ECO:0007669"/>
    <property type="project" value="InterPro"/>
</dbReference>
<feature type="transmembrane region" description="Helical" evidence="11">
    <location>
        <begin position="20"/>
        <end position="39"/>
    </location>
</feature>
<dbReference type="AlphaFoldDB" id="A0A5C6XF84"/>
<comment type="caution">
    <text evidence="12">The sequence shown here is derived from an EMBL/GenBank/DDBJ whole genome shotgun (WGS) entry which is preliminary data.</text>
</comment>
<proteinExistence type="predicted"/>
<comment type="subcellular location">
    <subcellularLocation>
        <location evidence="1">Membrane</location>
        <topology evidence="1">Multi-pass membrane protein</topology>
    </subcellularLocation>
</comment>
<dbReference type="GO" id="GO:0071555">
    <property type="term" value="P:cell wall organization"/>
    <property type="evidence" value="ECO:0007669"/>
    <property type="project" value="UniProtKB-KW"/>
</dbReference>